<sequence>MKADRGWNLHIDSTAVVPVLPHFKENFMPAQYHISLPDPSKARGNDPDLSFHSQGAAGFAEELQDALRSGTLFERWKAKQPDPDAVEPQWGVTDPDATVTGEQKDLRINLVATTRIDSDVFKQRLRLLAGHHWELRDVR</sequence>
<gene>
    <name evidence="2" type="ORF">GPNADHDJ_03517</name>
</gene>
<dbReference type="Proteomes" id="UP000515598">
    <property type="component" value="Chromosome"/>
</dbReference>
<evidence type="ECO:0000256" key="1">
    <source>
        <dbReference type="SAM" id="MobiDB-lite"/>
    </source>
</evidence>
<evidence type="ECO:0000313" key="2">
    <source>
        <dbReference type="EMBL" id="QNG79284.1"/>
    </source>
</evidence>
<reference evidence="2 3" key="1">
    <citation type="submission" date="2020-08" db="EMBL/GenBank/DDBJ databases">
        <title>Phenotypic and transcriptomic analysis of seven clinical Stenotrophomonas maltophilia isolates identify a small set of shared and commonly regulated genes involved in biofilm lifestyle.</title>
        <authorList>
            <person name="Alio I."/>
            <person name="Gudzuhn M."/>
            <person name="Streit W."/>
        </authorList>
    </citation>
    <scope>NUCLEOTIDE SEQUENCE [LARGE SCALE GENOMIC DNA]</scope>
    <source>
        <strain evidence="2 3">UHH_SKK55</strain>
    </source>
</reference>
<proteinExistence type="predicted"/>
<evidence type="ECO:0000313" key="3">
    <source>
        <dbReference type="Proteomes" id="UP000515598"/>
    </source>
</evidence>
<name>A0AAX1IJE9_STEMA</name>
<dbReference type="EMBL" id="CP060025">
    <property type="protein sequence ID" value="QNG79284.1"/>
    <property type="molecule type" value="Genomic_DNA"/>
</dbReference>
<organism evidence="2 3">
    <name type="scientific">Stenotrophomonas maltophilia</name>
    <name type="common">Pseudomonas maltophilia</name>
    <name type="synonym">Xanthomonas maltophilia</name>
    <dbReference type="NCBI Taxonomy" id="40324"/>
    <lineage>
        <taxon>Bacteria</taxon>
        <taxon>Pseudomonadati</taxon>
        <taxon>Pseudomonadota</taxon>
        <taxon>Gammaproteobacteria</taxon>
        <taxon>Lysobacterales</taxon>
        <taxon>Lysobacteraceae</taxon>
        <taxon>Stenotrophomonas</taxon>
        <taxon>Stenotrophomonas maltophilia group</taxon>
    </lineage>
</organism>
<protein>
    <submittedName>
        <fullName evidence="2">Uncharacterized protein</fullName>
    </submittedName>
</protein>
<accession>A0AAX1IJE9</accession>
<dbReference type="AlphaFoldDB" id="A0AAX1IJE9"/>
<feature type="region of interest" description="Disordered" evidence="1">
    <location>
        <begin position="78"/>
        <end position="97"/>
    </location>
</feature>